<evidence type="ECO:0000313" key="8">
    <source>
        <dbReference type="EMBL" id="PWA11979.1"/>
    </source>
</evidence>
<feature type="domain" description="Histidine kinase/HSP90-like ATPase" evidence="7">
    <location>
        <begin position="278"/>
        <end position="369"/>
    </location>
</feature>
<dbReference type="InterPro" id="IPR050482">
    <property type="entry name" value="Sensor_HK_TwoCompSys"/>
</dbReference>
<keyword evidence="5" id="KW-0902">Two-component regulatory system</keyword>
<dbReference type="AlphaFoldDB" id="A0A2U1K4A8"/>
<dbReference type="EC" id="2.7.13.3" evidence="2"/>
<feature type="transmembrane region" description="Helical" evidence="6">
    <location>
        <begin position="37"/>
        <end position="56"/>
    </location>
</feature>
<comment type="catalytic activity">
    <reaction evidence="1">
        <text>ATP + protein L-histidine = ADP + protein N-phospho-L-histidine.</text>
        <dbReference type="EC" id="2.7.13.3"/>
    </reaction>
</comment>
<evidence type="ECO:0000256" key="4">
    <source>
        <dbReference type="ARBA" id="ARBA00022777"/>
    </source>
</evidence>
<evidence type="ECO:0000256" key="5">
    <source>
        <dbReference type="ARBA" id="ARBA00023012"/>
    </source>
</evidence>
<keyword evidence="9" id="KW-1185">Reference proteome</keyword>
<dbReference type="SUPFAM" id="SSF55874">
    <property type="entry name" value="ATPase domain of HSP90 chaperone/DNA topoisomerase II/histidine kinase"/>
    <property type="match status" value="1"/>
</dbReference>
<evidence type="ECO:0000256" key="2">
    <source>
        <dbReference type="ARBA" id="ARBA00012438"/>
    </source>
</evidence>
<dbReference type="Pfam" id="PF23540">
    <property type="entry name" value="DesK_N"/>
    <property type="match status" value="1"/>
</dbReference>
<feature type="transmembrane region" description="Helical" evidence="6">
    <location>
        <begin position="62"/>
        <end position="95"/>
    </location>
</feature>
<dbReference type="CDD" id="cd16917">
    <property type="entry name" value="HATPase_UhpB-NarQ-NarX-like"/>
    <property type="match status" value="1"/>
</dbReference>
<dbReference type="PANTHER" id="PTHR24421:SF63">
    <property type="entry name" value="SENSOR HISTIDINE KINASE DESK"/>
    <property type="match status" value="1"/>
</dbReference>
<dbReference type="Pfam" id="PF02518">
    <property type="entry name" value="HATPase_c"/>
    <property type="match status" value="1"/>
</dbReference>
<dbReference type="InterPro" id="IPR036890">
    <property type="entry name" value="HATPase_C_sf"/>
</dbReference>
<proteinExistence type="predicted"/>
<accession>A0A2U1K4A8</accession>
<sequence>MDKWYQLFPKSPWISIYVWIIFCILPFFFIFRSSSPYEIMIGIFMVFLFFLSYRFAFRSKGWSVYVWVSIEIVISFSMTVLFGYVYFSLLLAFFIGNIRSKIGFFILYGIHLTSILIAVGIGTFTEKDIFFSQFPFILICIIGVILLPFNLYNRNRREQLEGQLEDANKRISQLVVFEERQRIARDLHDTLGQKLSLIGLKSDLAGKLIERDNESAKKEINDIHQTARIALKEVRELVEDMRGVKLKDEIIHIENILKAGQIEFTLTGNPTLSNIPLLVENVISMCLKEAVTNIVKHSQATTCTVFIEQLLDEVLVKVQDNGIGIPDKSDFSQGHGLLGMKERLEFVNGSLDIQSANGTTLTMRVPNVIKHTSLEGLT</sequence>
<feature type="transmembrane region" description="Helical" evidence="6">
    <location>
        <begin position="12"/>
        <end position="30"/>
    </location>
</feature>
<evidence type="ECO:0000256" key="6">
    <source>
        <dbReference type="SAM" id="Phobius"/>
    </source>
</evidence>
<feature type="transmembrane region" description="Helical" evidence="6">
    <location>
        <begin position="130"/>
        <end position="152"/>
    </location>
</feature>
<evidence type="ECO:0000256" key="1">
    <source>
        <dbReference type="ARBA" id="ARBA00000085"/>
    </source>
</evidence>
<dbReference type="Proteomes" id="UP000245998">
    <property type="component" value="Unassembled WGS sequence"/>
</dbReference>
<keyword evidence="3" id="KW-0808">Transferase</keyword>
<protein>
    <recommendedName>
        <fullName evidence="2">histidine kinase</fullName>
        <ecNumber evidence="2">2.7.13.3</ecNumber>
    </recommendedName>
</protein>
<keyword evidence="6" id="KW-1133">Transmembrane helix</keyword>
<keyword evidence="4 8" id="KW-0418">Kinase</keyword>
<dbReference type="GO" id="GO:0046983">
    <property type="term" value="F:protein dimerization activity"/>
    <property type="evidence" value="ECO:0007669"/>
    <property type="project" value="InterPro"/>
</dbReference>
<name>A0A2U1K4A8_9BACI</name>
<keyword evidence="6" id="KW-0812">Transmembrane</keyword>
<comment type="caution">
    <text evidence="8">The sequence shown here is derived from an EMBL/GenBank/DDBJ whole genome shotgun (WGS) entry which is preliminary data.</text>
</comment>
<reference evidence="8 9" key="1">
    <citation type="submission" date="2018-04" db="EMBL/GenBank/DDBJ databases">
        <title>Camelliibacillus theae gen. nov., sp. nov., isolated from Pu'er tea.</title>
        <authorList>
            <person name="Niu L."/>
        </authorList>
    </citation>
    <scope>NUCLEOTIDE SEQUENCE [LARGE SCALE GENOMIC DNA]</scope>
    <source>
        <strain evidence="8 9">T8</strain>
    </source>
</reference>
<gene>
    <name evidence="8" type="ORF">DCC39_08585</name>
</gene>
<dbReference type="OrthoDB" id="9797605at2"/>
<dbReference type="SMART" id="SM00387">
    <property type="entry name" value="HATPase_c"/>
    <property type="match status" value="1"/>
</dbReference>
<dbReference type="InterPro" id="IPR056374">
    <property type="entry name" value="DesK/YvfT_N"/>
</dbReference>
<dbReference type="EMBL" id="QCZG01000014">
    <property type="protein sequence ID" value="PWA11979.1"/>
    <property type="molecule type" value="Genomic_DNA"/>
</dbReference>
<organism evidence="8 9">
    <name type="scientific">Pueribacillus theae</name>
    <dbReference type="NCBI Taxonomy" id="2171751"/>
    <lineage>
        <taxon>Bacteria</taxon>
        <taxon>Bacillati</taxon>
        <taxon>Bacillota</taxon>
        <taxon>Bacilli</taxon>
        <taxon>Bacillales</taxon>
        <taxon>Bacillaceae</taxon>
        <taxon>Pueribacillus</taxon>
    </lineage>
</organism>
<dbReference type="Gene3D" id="3.30.565.10">
    <property type="entry name" value="Histidine kinase-like ATPase, C-terminal domain"/>
    <property type="match status" value="1"/>
</dbReference>
<dbReference type="GO" id="GO:0016020">
    <property type="term" value="C:membrane"/>
    <property type="evidence" value="ECO:0007669"/>
    <property type="project" value="InterPro"/>
</dbReference>
<dbReference type="Gene3D" id="1.20.5.1930">
    <property type="match status" value="1"/>
</dbReference>
<evidence type="ECO:0000259" key="7">
    <source>
        <dbReference type="SMART" id="SM00387"/>
    </source>
</evidence>
<dbReference type="InterPro" id="IPR003594">
    <property type="entry name" value="HATPase_dom"/>
</dbReference>
<dbReference type="Pfam" id="PF07730">
    <property type="entry name" value="HisKA_3"/>
    <property type="match status" value="1"/>
</dbReference>
<dbReference type="GO" id="GO:0000155">
    <property type="term" value="F:phosphorelay sensor kinase activity"/>
    <property type="evidence" value="ECO:0007669"/>
    <property type="project" value="InterPro"/>
</dbReference>
<dbReference type="PANTHER" id="PTHR24421">
    <property type="entry name" value="NITRATE/NITRITE SENSOR PROTEIN NARX-RELATED"/>
    <property type="match status" value="1"/>
</dbReference>
<evidence type="ECO:0000313" key="9">
    <source>
        <dbReference type="Proteomes" id="UP000245998"/>
    </source>
</evidence>
<feature type="transmembrane region" description="Helical" evidence="6">
    <location>
        <begin position="102"/>
        <end position="124"/>
    </location>
</feature>
<keyword evidence="6" id="KW-0472">Membrane</keyword>
<dbReference type="RefSeq" id="WP_116554479.1">
    <property type="nucleotide sequence ID" value="NZ_QCZG01000014.1"/>
</dbReference>
<dbReference type="InterPro" id="IPR011712">
    <property type="entry name" value="Sig_transdc_His_kin_sub3_dim/P"/>
</dbReference>
<evidence type="ECO:0000256" key="3">
    <source>
        <dbReference type="ARBA" id="ARBA00022679"/>
    </source>
</evidence>